<dbReference type="AlphaFoldDB" id="A0A8J6M5J8"/>
<accession>A0A8J6M5J8</accession>
<dbReference type="RefSeq" id="WP_186878384.1">
    <property type="nucleotide sequence ID" value="NZ_JACOPN010000004.1"/>
</dbReference>
<keyword evidence="1" id="KW-0472">Membrane</keyword>
<name>A0A8J6M5J8_9FIRM</name>
<gene>
    <name evidence="2" type="ORF">H8S55_07065</name>
</gene>
<dbReference type="EMBL" id="JACOPN010000004">
    <property type="protein sequence ID" value="MBC5717076.1"/>
    <property type="molecule type" value="Genomic_DNA"/>
</dbReference>
<feature type="transmembrane region" description="Helical" evidence="1">
    <location>
        <begin position="79"/>
        <end position="96"/>
    </location>
</feature>
<reference evidence="2" key="1">
    <citation type="submission" date="2020-08" db="EMBL/GenBank/DDBJ databases">
        <title>Genome public.</title>
        <authorList>
            <person name="Liu C."/>
            <person name="Sun Q."/>
        </authorList>
    </citation>
    <scope>NUCLEOTIDE SEQUENCE</scope>
    <source>
        <strain evidence="2">BX5</strain>
    </source>
</reference>
<keyword evidence="1" id="KW-0812">Transmembrane</keyword>
<comment type="caution">
    <text evidence="2">The sequence shown here is derived from an EMBL/GenBank/DDBJ whole genome shotgun (WGS) entry which is preliminary data.</text>
</comment>
<keyword evidence="3" id="KW-1185">Reference proteome</keyword>
<evidence type="ECO:0000313" key="2">
    <source>
        <dbReference type="EMBL" id="MBC5717076.1"/>
    </source>
</evidence>
<organism evidence="2 3">
    <name type="scientific">Flintibacter faecis</name>
    <dbReference type="NCBI Taxonomy" id="2763047"/>
    <lineage>
        <taxon>Bacteria</taxon>
        <taxon>Bacillati</taxon>
        <taxon>Bacillota</taxon>
        <taxon>Clostridia</taxon>
        <taxon>Eubacteriales</taxon>
        <taxon>Flintibacter</taxon>
    </lineage>
</organism>
<dbReference type="Proteomes" id="UP000602260">
    <property type="component" value="Unassembled WGS sequence"/>
</dbReference>
<feature type="transmembrane region" description="Helical" evidence="1">
    <location>
        <begin position="143"/>
        <end position="167"/>
    </location>
</feature>
<evidence type="ECO:0000256" key="1">
    <source>
        <dbReference type="SAM" id="Phobius"/>
    </source>
</evidence>
<proteinExistence type="predicted"/>
<protein>
    <submittedName>
        <fullName evidence="2">Uncharacterized protein</fullName>
    </submittedName>
</protein>
<evidence type="ECO:0000313" key="3">
    <source>
        <dbReference type="Proteomes" id="UP000602260"/>
    </source>
</evidence>
<sequence length="171" mass="18205">MRTKMSRGRSGRTALGGVLAAVSLALLWVAGMAPSGRLGLAALAGLGPVAAVLTAGRAAGYLCWAASGTLGLLLTPDKGVAALYLAFFGLYPVVKARLESMDRRWAEWALKLIYFNGVLTGFVALFQQLIFPVLPNWMTGLPVLYGLGNLVFVLYDVGLSRLIALLLRRLP</sequence>
<keyword evidence="1" id="KW-1133">Transmembrane helix</keyword>
<feature type="transmembrane region" description="Helical" evidence="1">
    <location>
        <begin position="108"/>
        <end position="131"/>
    </location>
</feature>